<gene>
    <name evidence="1" type="ORF">BDM02DRAFT_2960941</name>
</gene>
<accession>A0ACB6ZSV0</accession>
<keyword evidence="2" id="KW-1185">Reference proteome</keyword>
<sequence length="638" mass="72703">MAEERILDTYRSVWNGFYSWETEYSSEVIASLATDTPAQDASSAEDSCFSQDIDILSFRHLKRPISGIPLSPPRVLPVVQAHSRYQACAPSNQNVMAKRSNYNPFVTPLFIPFADEPRFQSKYFLEEFLQDSDYTDPKLRWQSLPDPDFEIIQLQTLFNLRKLGYTVSQIDAEMVLPQAEMPDTDADGLLWACEQRHVSSPCPPALRVTIVRDLLEWPGMLRNTGDDVHVTEKWDVISRVDSMLRQFCPLLGCIQSACPSHVHDRKLNRNIRPMLNNDSLRQGAKKSCNNMCFTLESDDYIEVAPRELMTKDVISLIKLLPDELPCHLAGLCRLSCRDVFAYRSELFSSMIFSGPIRSDIPSHDPGPPDKSWFRDCRPVNPWMEFTAGKVCDHEGPCHKPTRGECHCYIRCTCVWRRTGFKNPPCQASNGEKRSKCECQAAFRECDPEMCPCYSRKLCTGIKGYCCANVSLQQGRIKPLDVAAAQYGLGAFTAQYIKKGGFIGEYVGEIYYNYGHTSRAYLNRYTGLNYLFDLNRSQALDALTVGNETRYLNHDEQCNVTASAWLVNDEHRIAYYATKSVAKNKELFLDYGERYWAEGSFEDYLAEREERKISEEGQERILGQDDGEFTYGSDTAEGT</sequence>
<evidence type="ECO:0000313" key="1">
    <source>
        <dbReference type="EMBL" id="KAF9652388.1"/>
    </source>
</evidence>
<dbReference type="Proteomes" id="UP000886501">
    <property type="component" value="Unassembled WGS sequence"/>
</dbReference>
<organism evidence="1 2">
    <name type="scientific">Thelephora ganbajun</name>
    <name type="common">Ganba fungus</name>
    <dbReference type="NCBI Taxonomy" id="370292"/>
    <lineage>
        <taxon>Eukaryota</taxon>
        <taxon>Fungi</taxon>
        <taxon>Dikarya</taxon>
        <taxon>Basidiomycota</taxon>
        <taxon>Agaricomycotina</taxon>
        <taxon>Agaricomycetes</taxon>
        <taxon>Thelephorales</taxon>
        <taxon>Thelephoraceae</taxon>
        <taxon>Thelephora</taxon>
    </lineage>
</organism>
<name>A0ACB6ZSV0_THEGA</name>
<comment type="caution">
    <text evidence="1">The sequence shown here is derived from an EMBL/GenBank/DDBJ whole genome shotgun (WGS) entry which is preliminary data.</text>
</comment>
<proteinExistence type="predicted"/>
<reference evidence="1" key="1">
    <citation type="submission" date="2019-10" db="EMBL/GenBank/DDBJ databases">
        <authorList>
            <consortium name="DOE Joint Genome Institute"/>
            <person name="Kuo A."/>
            <person name="Miyauchi S."/>
            <person name="Kiss E."/>
            <person name="Drula E."/>
            <person name="Kohler A."/>
            <person name="Sanchez-Garcia M."/>
            <person name="Andreopoulos B."/>
            <person name="Barry K.W."/>
            <person name="Bonito G."/>
            <person name="Buee M."/>
            <person name="Carver A."/>
            <person name="Chen C."/>
            <person name="Cichocki N."/>
            <person name="Clum A."/>
            <person name="Culley D."/>
            <person name="Crous P.W."/>
            <person name="Fauchery L."/>
            <person name="Girlanda M."/>
            <person name="Hayes R."/>
            <person name="Keri Z."/>
            <person name="Labutti K."/>
            <person name="Lipzen A."/>
            <person name="Lombard V."/>
            <person name="Magnuson J."/>
            <person name="Maillard F."/>
            <person name="Morin E."/>
            <person name="Murat C."/>
            <person name="Nolan M."/>
            <person name="Ohm R."/>
            <person name="Pangilinan J."/>
            <person name="Pereira M."/>
            <person name="Perotto S."/>
            <person name="Peter M."/>
            <person name="Riley R."/>
            <person name="Sitrit Y."/>
            <person name="Stielow B."/>
            <person name="Szollosi G."/>
            <person name="Zifcakova L."/>
            <person name="Stursova M."/>
            <person name="Spatafora J.W."/>
            <person name="Tedersoo L."/>
            <person name="Vaario L.-M."/>
            <person name="Yamada A."/>
            <person name="Yan M."/>
            <person name="Wang P."/>
            <person name="Xu J."/>
            <person name="Bruns T."/>
            <person name="Baldrian P."/>
            <person name="Vilgalys R."/>
            <person name="Henrissat B."/>
            <person name="Grigoriev I.V."/>
            <person name="Hibbett D."/>
            <person name="Nagy L.G."/>
            <person name="Martin F.M."/>
        </authorList>
    </citation>
    <scope>NUCLEOTIDE SEQUENCE</scope>
    <source>
        <strain evidence="1">P2</strain>
    </source>
</reference>
<protein>
    <submittedName>
        <fullName evidence="1">SET domain-containing protein</fullName>
    </submittedName>
</protein>
<reference evidence="1" key="2">
    <citation type="journal article" date="2020" name="Nat. Commun.">
        <title>Large-scale genome sequencing of mycorrhizal fungi provides insights into the early evolution of symbiotic traits.</title>
        <authorList>
            <person name="Miyauchi S."/>
            <person name="Kiss E."/>
            <person name="Kuo A."/>
            <person name="Drula E."/>
            <person name="Kohler A."/>
            <person name="Sanchez-Garcia M."/>
            <person name="Morin E."/>
            <person name="Andreopoulos B."/>
            <person name="Barry K.W."/>
            <person name="Bonito G."/>
            <person name="Buee M."/>
            <person name="Carver A."/>
            <person name="Chen C."/>
            <person name="Cichocki N."/>
            <person name="Clum A."/>
            <person name="Culley D."/>
            <person name="Crous P.W."/>
            <person name="Fauchery L."/>
            <person name="Girlanda M."/>
            <person name="Hayes R.D."/>
            <person name="Keri Z."/>
            <person name="LaButti K."/>
            <person name="Lipzen A."/>
            <person name="Lombard V."/>
            <person name="Magnuson J."/>
            <person name="Maillard F."/>
            <person name="Murat C."/>
            <person name="Nolan M."/>
            <person name="Ohm R.A."/>
            <person name="Pangilinan J."/>
            <person name="Pereira M.F."/>
            <person name="Perotto S."/>
            <person name="Peter M."/>
            <person name="Pfister S."/>
            <person name="Riley R."/>
            <person name="Sitrit Y."/>
            <person name="Stielow J.B."/>
            <person name="Szollosi G."/>
            <person name="Zifcakova L."/>
            <person name="Stursova M."/>
            <person name="Spatafora J.W."/>
            <person name="Tedersoo L."/>
            <person name="Vaario L.M."/>
            <person name="Yamada A."/>
            <person name="Yan M."/>
            <person name="Wang P."/>
            <person name="Xu J."/>
            <person name="Bruns T."/>
            <person name="Baldrian P."/>
            <person name="Vilgalys R."/>
            <person name="Dunand C."/>
            <person name="Henrissat B."/>
            <person name="Grigoriev I.V."/>
            <person name="Hibbett D."/>
            <person name="Nagy L.G."/>
            <person name="Martin F.M."/>
        </authorList>
    </citation>
    <scope>NUCLEOTIDE SEQUENCE</scope>
    <source>
        <strain evidence="1">P2</strain>
    </source>
</reference>
<evidence type="ECO:0000313" key="2">
    <source>
        <dbReference type="Proteomes" id="UP000886501"/>
    </source>
</evidence>
<dbReference type="EMBL" id="MU117969">
    <property type="protein sequence ID" value="KAF9652388.1"/>
    <property type="molecule type" value="Genomic_DNA"/>
</dbReference>